<evidence type="ECO:0000259" key="1">
    <source>
        <dbReference type="Pfam" id="PF01266"/>
    </source>
</evidence>
<dbReference type="RefSeq" id="WP_158274718.1">
    <property type="nucleotide sequence ID" value="NZ_JAMHJO010000016.1"/>
</dbReference>
<gene>
    <name evidence="3" type="ORF">C7380_1018</name>
</gene>
<dbReference type="Gene3D" id="1.10.10.1100">
    <property type="entry name" value="BFD-like [2Fe-2S]-binding domain"/>
    <property type="match status" value="1"/>
</dbReference>
<dbReference type="PANTHER" id="PTHR42720:SF1">
    <property type="entry name" value="GLYCEROL 3-PHOSPHATE OXIDASE"/>
    <property type="match status" value="1"/>
</dbReference>
<dbReference type="InterPro" id="IPR006076">
    <property type="entry name" value="FAD-dep_OxRdtase"/>
</dbReference>
<name>A0AA45HJU8_9BACT</name>
<dbReference type="SUPFAM" id="SSF51905">
    <property type="entry name" value="FAD/NAD(P)-binding domain"/>
    <property type="match status" value="1"/>
</dbReference>
<feature type="domain" description="FAD dependent oxidoreductase" evidence="1">
    <location>
        <begin position="84"/>
        <end position="432"/>
    </location>
</feature>
<dbReference type="AlphaFoldDB" id="A0AA45HJU8"/>
<dbReference type="InterPro" id="IPR052745">
    <property type="entry name" value="G3P_Oxidase/Oxidoreductase"/>
</dbReference>
<evidence type="ECO:0000313" key="4">
    <source>
        <dbReference type="Proteomes" id="UP000245921"/>
    </source>
</evidence>
<protein>
    <submittedName>
        <fullName evidence="3">Glycerol-3-phosphate dehydrogenase</fullName>
    </submittedName>
</protein>
<dbReference type="InterPro" id="IPR041854">
    <property type="entry name" value="BFD-like_2Fe2S-bd_dom_sf"/>
</dbReference>
<dbReference type="Gene3D" id="3.50.50.60">
    <property type="entry name" value="FAD/NAD(P)-binding domain"/>
    <property type="match status" value="1"/>
</dbReference>
<accession>A0AA45HJU8</accession>
<dbReference type="CDD" id="cd19946">
    <property type="entry name" value="GlpA-like_Fer2_BFD-like"/>
    <property type="match status" value="1"/>
</dbReference>
<organism evidence="3 4">
    <name type="scientific">Oceanotoga teriensis</name>
    <dbReference type="NCBI Taxonomy" id="515440"/>
    <lineage>
        <taxon>Bacteria</taxon>
        <taxon>Thermotogati</taxon>
        <taxon>Thermotogota</taxon>
        <taxon>Thermotogae</taxon>
        <taxon>Petrotogales</taxon>
        <taxon>Petrotogaceae</taxon>
        <taxon>Oceanotoga</taxon>
    </lineage>
</organism>
<sequence>MNIQKLKNKIKKDISYDIDISIQNNALKLEGVVENWEQVIKAGKIAAMSDFDGVINNLKFINQEKENFINTDLKDNKLNNKKYDVIIIGAGIIGCSIARELSKWNIKILVIDKENDIAVHTSSRNDGMIHPGLSPKPGTKKAYYNVLGNKLYEKKSKELNFEFKRTGSLIVFDKWHLKFISPFIKLRAKKNGVYLKYVDKKQINMIEPNIDKNLIGGFLIPSTGIISPYKTTIAYAENAVENGVDISFETFLKDVYKENNEVVYIETNRGRIFTKCLINCAGVHSDEVAEIVGDRFYTIHPRKGEIIILDKKTGNFINSVVSKTDFNLKNNSKGGGIIKTVEENLLLGPNAYEQPYKEDYSTTSKGINEIMNKHSSVLKQINKKDIITYFSGTRASTYKEDFIIKQSSKISNFIHVSGIQSPGIASAPSISEDVEKITINILKSKTNINQNIKYNPNRKGYPILYLLEDKEKNRIINKNPDFGKIVCRCEMISYGEIKSVIHSNIPAITLDAIKRRTRVGMGRCQGGFCTPLLLKIIHEETGIEYEKILKKGLGSNLIFKETKKFGDDFIERI</sequence>
<proteinExistence type="predicted"/>
<dbReference type="Pfam" id="PF01266">
    <property type="entry name" value="DAO"/>
    <property type="match status" value="1"/>
</dbReference>
<dbReference type="InterPro" id="IPR007419">
    <property type="entry name" value="BFD-like_2Fe2S-bd_dom"/>
</dbReference>
<keyword evidence="4" id="KW-1185">Reference proteome</keyword>
<dbReference type="InterPro" id="IPR036188">
    <property type="entry name" value="FAD/NAD-bd_sf"/>
</dbReference>
<dbReference type="Gene3D" id="3.30.9.10">
    <property type="entry name" value="D-Amino Acid Oxidase, subunit A, domain 2"/>
    <property type="match status" value="1"/>
</dbReference>
<feature type="domain" description="BFD-like [2Fe-2S]-binding" evidence="2">
    <location>
        <begin position="485"/>
        <end position="539"/>
    </location>
</feature>
<dbReference type="Pfam" id="PF04324">
    <property type="entry name" value="Fer2_BFD"/>
    <property type="match status" value="1"/>
</dbReference>
<evidence type="ECO:0000259" key="2">
    <source>
        <dbReference type="Pfam" id="PF04324"/>
    </source>
</evidence>
<evidence type="ECO:0000313" key="3">
    <source>
        <dbReference type="EMBL" id="PWJ96437.1"/>
    </source>
</evidence>
<dbReference type="Proteomes" id="UP000245921">
    <property type="component" value="Unassembled WGS sequence"/>
</dbReference>
<reference evidence="3 4" key="1">
    <citation type="submission" date="2018-05" db="EMBL/GenBank/DDBJ databases">
        <title>Genomic Encyclopedia of Type Strains, Phase IV (KMG-IV): sequencing the most valuable type-strain genomes for metagenomic binning, comparative biology and taxonomic classification.</title>
        <authorList>
            <person name="Goeker M."/>
        </authorList>
    </citation>
    <scope>NUCLEOTIDE SEQUENCE [LARGE SCALE GENOMIC DNA]</scope>
    <source>
        <strain evidence="3 4">DSM 24906</strain>
    </source>
</reference>
<dbReference type="PANTHER" id="PTHR42720">
    <property type="entry name" value="GLYCEROL-3-PHOSPHATE DEHYDROGENASE"/>
    <property type="match status" value="1"/>
</dbReference>
<dbReference type="EMBL" id="QGGI01000001">
    <property type="protein sequence ID" value="PWJ96437.1"/>
    <property type="molecule type" value="Genomic_DNA"/>
</dbReference>
<comment type="caution">
    <text evidence="3">The sequence shown here is derived from an EMBL/GenBank/DDBJ whole genome shotgun (WGS) entry which is preliminary data.</text>
</comment>